<dbReference type="Pfam" id="PF00174">
    <property type="entry name" value="Oxidored_molyb"/>
    <property type="match status" value="1"/>
</dbReference>
<protein>
    <recommendedName>
        <fullName evidence="2">Oxidoreductase molybdopterin-binding domain-containing protein</fullName>
    </recommendedName>
</protein>
<evidence type="ECO:0000259" key="2">
    <source>
        <dbReference type="Pfam" id="PF00174"/>
    </source>
</evidence>
<keyword evidence="4" id="KW-1185">Reference proteome</keyword>
<feature type="chain" id="PRO_5021911371" description="Oxidoreductase molybdopterin-binding domain-containing protein" evidence="1">
    <location>
        <begin position="34"/>
        <end position="180"/>
    </location>
</feature>
<feature type="signal peptide" evidence="1">
    <location>
        <begin position="1"/>
        <end position="33"/>
    </location>
</feature>
<dbReference type="Proteomes" id="UP000316225">
    <property type="component" value="Unassembled WGS sequence"/>
</dbReference>
<dbReference type="Gene3D" id="3.90.420.10">
    <property type="entry name" value="Oxidoreductase, molybdopterin-binding domain"/>
    <property type="match status" value="1"/>
</dbReference>
<name>A0A562NVC7_9RHOB</name>
<evidence type="ECO:0000313" key="4">
    <source>
        <dbReference type="Proteomes" id="UP000316225"/>
    </source>
</evidence>
<sequence length="180" mass="20721">MINPGAHPLRSRNPLRFLSSLILLFFLCFSAFAQTDPHTASRTVLLSVTNASGVTHEFTEEEFASLPQHEFVTHTTWTTGPQEFGGVLARDLLKAAGIDVEAEKHRTIEGWALNDYQTLIPVNDFLQYDVLIARRMNGAPMSRRNMGPYWVIYPRDDHKELSDPLYDYRWIWQLRSLDLK</sequence>
<dbReference type="InterPro" id="IPR036374">
    <property type="entry name" value="OxRdtase_Mopterin-bd_sf"/>
</dbReference>
<dbReference type="AlphaFoldDB" id="A0A562NVC7"/>
<dbReference type="EMBL" id="VLKU01000003">
    <property type="protein sequence ID" value="TWI36031.1"/>
    <property type="molecule type" value="Genomic_DNA"/>
</dbReference>
<evidence type="ECO:0000256" key="1">
    <source>
        <dbReference type="SAM" id="SignalP"/>
    </source>
</evidence>
<gene>
    <name evidence="3" type="ORF">IQ24_01394</name>
</gene>
<reference evidence="3 4" key="1">
    <citation type="journal article" date="2015" name="Stand. Genomic Sci.">
        <title>Genomic Encyclopedia of Bacterial and Archaeal Type Strains, Phase III: the genomes of soil and plant-associated and newly described type strains.</title>
        <authorList>
            <person name="Whitman W.B."/>
            <person name="Woyke T."/>
            <person name="Klenk H.P."/>
            <person name="Zhou Y."/>
            <person name="Lilburn T.G."/>
            <person name="Beck B.J."/>
            <person name="De Vos P."/>
            <person name="Vandamme P."/>
            <person name="Eisen J.A."/>
            <person name="Garrity G."/>
            <person name="Hugenholtz P."/>
            <person name="Kyrpides N.C."/>
        </authorList>
    </citation>
    <scope>NUCLEOTIDE SEQUENCE [LARGE SCALE GENOMIC DNA]</scope>
    <source>
        <strain evidence="3 4">CGMCC 1.5364</strain>
    </source>
</reference>
<organism evidence="3 4">
    <name type="scientific">Paracoccus sulfuroxidans</name>
    <dbReference type="NCBI Taxonomy" id="384678"/>
    <lineage>
        <taxon>Bacteria</taxon>
        <taxon>Pseudomonadati</taxon>
        <taxon>Pseudomonadota</taxon>
        <taxon>Alphaproteobacteria</taxon>
        <taxon>Rhodobacterales</taxon>
        <taxon>Paracoccaceae</taxon>
        <taxon>Paracoccus</taxon>
    </lineage>
</organism>
<dbReference type="SUPFAM" id="SSF56524">
    <property type="entry name" value="Oxidoreductase molybdopterin-binding domain"/>
    <property type="match status" value="1"/>
</dbReference>
<keyword evidence="1" id="KW-0732">Signal</keyword>
<proteinExistence type="predicted"/>
<comment type="caution">
    <text evidence="3">The sequence shown here is derived from an EMBL/GenBank/DDBJ whole genome shotgun (WGS) entry which is preliminary data.</text>
</comment>
<evidence type="ECO:0000313" key="3">
    <source>
        <dbReference type="EMBL" id="TWI36031.1"/>
    </source>
</evidence>
<dbReference type="InterPro" id="IPR000572">
    <property type="entry name" value="OxRdtase_Mopterin-bd_dom"/>
</dbReference>
<feature type="domain" description="Oxidoreductase molybdopterin-binding" evidence="2">
    <location>
        <begin position="72"/>
        <end position="154"/>
    </location>
</feature>
<accession>A0A562NVC7</accession>